<gene>
    <name evidence="3" type="ORF">GF339_23125</name>
</gene>
<protein>
    <recommendedName>
        <fullName evidence="2">SGNH hydrolase-type esterase domain-containing protein</fullName>
    </recommendedName>
</protein>
<comment type="caution">
    <text evidence="3">The sequence shown here is derived from an EMBL/GenBank/DDBJ whole genome shotgun (WGS) entry which is preliminary data.</text>
</comment>
<evidence type="ECO:0000313" key="3">
    <source>
        <dbReference type="EMBL" id="MBD3327496.1"/>
    </source>
</evidence>
<feature type="transmembrane region" description="Helical" evidence="1">
    <location>
        <begin position="34"/>
        <end position="51"/>
    </location>
</feature>
<keyword evidence="1" id="KW-1133">Transmembrane helix</keyword>
<evidence type="ECO:0000259" key="2">
    <source>
        <dbReference type="Pfam" id="PF13472"/>
    </source>
</evidence>
<feature type="transmembrane region" description="Helical" evidence="1">
    <location>
        <begin position="71"/>
        <end position="92"/>
    </location>
</feature>
<feature type="domain" description="SGNH hydrolase-type esterase" evidence="2">
    <location>
        <begin position="159"/>
        <end position="383"/>
    </location>
</feature>
<dbReference type="SUPFAM" id="SSF52266">
    <property type="entry name" value="SGNH hydrolase"/>
    <property type="match status" value="1"/>
</dbReference>
<dbReference type="InterPro" id="IPR013830">
    <property type="entry name" value="SGNH_hydro"/>
</dbReference>
<accession>A0A9D5Q940</accession>
<sequence length="405" mass="45997">MEKFTSTYRYMLIVAGELLVIIILFPLIKASSGIMTYALLTIELSLVVGCLRELHRLINSLIGHNSALTGYLNLLLVVWSVMGVLLVFEGYLHLTHQASPEQAIASLTMPDEWKARPVEIEGAAGAEYWHGKLHVYNDAGMRRTTPFPPKKPDQCRIMVVGDSLTYGKGVDAADPYPQRIETGLSSTHRVEVLNLGILGVQSEDILKIIVTYAPQLRPDLILYGVCQNDFLESGEGQGARERREQWAFPLPASWKQFMIQHTLSGEFFERSYDALLMRLGLRADFYSNILQDLYTYQIRFTRDMTVMNLFAVQNGLPPIVAMVLDQAPVFEGRGHQVSRLAERIMRIVGMTVIPTEEYYRTYNGRVMKVSPWEGHPNKEAHQIFADAFVRTLQHHPVLQQYKKEP</sequence>
<evidence type="ECO:0000256" key="1">
    <source>
        <dbReference type="SAM" id="Phobius"/>
    </source>
</evidence>
<dbReference type="Pfam" id="PF13472">
    <property type="entry name" value="Lipase_GDSL_2"/>
    <property type="match status" value="1"/>
</dbReference>
<dbReference type="AlphaFoldDB" id="A0A9D5Q940"/>
<dbReference type="Gene3D" id="3.40.50.1110">
    <property type="entry name" value="SGNH hydrolase"/>
    <property type="match status" value="1"/>
</dbReference>
<dbReference type="InterPro" id="IPR036514">
    <property type="entry name" value="SGNH_hydro_sf"/>
</dbReference>
<feature type="transmembrane region" description="Helical" evidence="1">
    <location>
        <begin position="7"/>
        <end position="28"/>
    </location>
</feature>
<dbReference type="Proteomes" id="UP000649604">
    <property type="component" value="Unassembled WGS sequence"/>
</dbReference>
<keyword evidence="1" id="KW-0812">Transmembrane</keyword>
<name>A0A9D5Q940_9BACT</name>
<proteinExistence type="predicted"/>
<evidence type="ECO:0000313" key="4">
    <source>
        <dbReference type="Proteomes" id="UP000649604"/>
    </source>
</evidence>
<reference evidence="3" key="1">
    <citation type="submission" date="2019-11" db="EMBL/GenBank/DDBJ databases">
        <title>Microbial mats filling the niche in hypersaline microbial mats.</title>
        <authorList>
            <person name="Wong H.L."/>
            <person name="Macleod F.I."/>
            <person name="White R.A. III"/>
            <person name="Burns B.P."/>
        </authorList>
    </citation>
    <scope>NUCLEOTIDE SEQUENCE</scope>
    <source>
        <strain evidence="3">Rbin_158</strain>
    </source>
</reference>
<dbReference type="CDD" id="cd00229">
    <property type="entry name" value="SGNH_hydrolase"/>
    <property type="match status" value="1"/>
</dbReference>
<keyword evidence="1" id="KW-0472">Membrane</keyword>
<dbReference type="EMBL" id="WJJP01000746">
    <property type="protein sequence ID" value="MBD3327496.1"/>
    <property type="molecule type" value="Genomic_DNA"/>
</dbReference>
<organism evidence="3 4">
    <name type="scientific">candidate division KSB3 bacterium</name>
    <dbReference type="NCBI Taxonomy" id="2044937"/>
    <lineage>
        <taxon>Bacteria</taxon>
        <taxon>candidate division KSB3</taxon>
    </lineage>
</organism>